<dbReference type="OrthoDB" id="416496at2759"/>
<dbReference type="InterPro" id="IPR013216">
    <property type="entry name" value="Methyltransf_11"/>
</dbReference>
<dbReference type="GO" id="GO:0008757">
    <property type="term" value="F:S-adenosylmethionine-dependent methyltransferase activity"/>
    <property type="evidence" value="ECO:0007669"/>
    <property type="project" value="InterPro"/>
</dbReference>
<sequence length="495" mass="52207">MAVSCAGSCAILVALDGGTYRSTHNVGRSLSRARAVTGGKSNGRWGRSGLEAGAISGWLARWRGLKRGRRNAGGGSIFIKAAPKCHVYDGEQWVGGRWIAADVSDVRLAVVQGHGGRAPEGLYGCHGYRSLSDVGRAGPASTLGHRTPCLVGQQRRSPTVQAVAGSTVGIASLGWERTEEAVGARNHRPRKSRPVVAATGGPDSVEIGEGEDAGLPRDEEEGLAGETVEVGREAVGQANIKGAADGKEGWKIGGVCPCSRCLASRRSFISGMAKGASVAATSSLPGILAKPAKAESGALLSQPSWYQKLFAYVLANCTPEKKLAEYRKELFPKLNALDDRLEILDLGVGPGQNLRYYAELGKEFHIVGVDPNASMREYAFATAAEVGFPTEKFHFLQGAGEDIPMEDNSVDVVVCTWVLCSVMDPAKTLADGKPLRWLQNILDPLQALLADGCHLTRDTLVTIEAAQFQSVDVKSFTLGSAGPLGPHIMGIATLP</sequence>
<dbReference type="SUPFAM" id="SSF53335">
    <property type="entry name" value="S-adenosyl-L-methionine-dependent methyltransferases"/>
    <property type="match status" value="1"/>
</dbReference>
<evidence type="ECO:0000256" key="1">
    <source>
        <dbReference type="SAM" id="MobiDB-lite"/>
    </source>
</evidence>
<dbReference type="STRING" id="69332.A0A388LVV0"/>
<dbReference type="InterPro" id="IPR052356">
    <property type="entry name" value="Thiol_S-MT"/>
</dbReference>
<dbReference type="Gramene" id="GBG86448">
    <property type="protein sequence ID" value="GBG86448"/>
    <property type="gene ID" value="CBR_g41443"/>
</dbReference>
<evidence type="ECO:0000313" key="4">
    <source>
        <dbReference type="Proteomes" id="UP000265515"/>
    </source>
</evidence>
<reference evidence="3 4" key="1">
    <citation type="journal article" date="2018" name="Cell">
        <title>The Chara Genome: Secondary Complexity and Implications for Plant Terrestrialization.</title>
        <authorList>
            <person name="Nishiyama T."/>
            <person name="Sakayama H."/>
            <person name="Vries J.D."/>
            <person name="Buschmann H."/>
            <person name="Saint-Marcoux D."/>
            <person name="Ullrich K.K."/>
            <person name="Haas F.B."/>
            <person name="Vanderstraeten L."/>
            <person name="Becker D."/>
            <person name="Lang D."/>
            <person name="Vosolsobe S."/>
            <person name="Rombauts S."/>
            <person name="Wilhelmsson P.K.I."/>
            <person name="Janitza P."/>
            <person name="Kern R."/>
            <person name="Heyl A."/>
            <person name="Rumpler F."/>
            <person name="Villalobos L.I.A.C."/>
            <person name="Clay J.M."/>
            <person name="Skokan R."/>
            <person name="Toyoda A."/>
            <person name="Suzuki Y."/>
            <person name="Kagoshima H."/>
            <person name="Schijlen E."/>
            <person name="Tajeshwar N."/>
            <person name="Catarino B."/>
            <person name="Hetherington A.J."/>
            <person name="Saltykova A."/>
            <person name="Bonnot C."/>
            <person name="Breuninger H."/>
            <person name="Symeonidi A."/>
            <person name="Radhakrishnan G.V."/>
            <person name="Van Nieuwerburgh F."/>
            <person name="Deforce D."/>
            <person name="Chang C."/>
            <person name="Karol K.G."/>
            <person name="Hedrich R."/>
            <person name="Ulvskov P."/>
            <person name="Glockner G."/>
            <person name="Delwiche C.F."/>
            <person name="Petrasek J."/>
            <person name="Van de Peer Y."/>
            <person name="Friml J."/>
            <person name="Beilby M."/>
            <person name="Dolan L."/>
            <person name="Kohara Y."/>
            <person name="Sugano S."/>
            <person name="Fujiyama A."/>
            <person name="Delaux P.-M."/>
            <person name="Quint M."/>
            <person name="TheiBen G."/>
            <person name="Hagemann M."/>
            <person name="Harholt J."/>
            <person name="Dunand C."/>
            <person name="Zachgo S."/>
            <person name="Langdale J."/>
            <person name="Maumus F."/>
            <person name="Straeten D.V.D."/>
            <person name="Gould S.B."/>
            <person name="Rensing S.A."/>
        </authorList>
    </citation>
    <scope>NUCLEOTIDE SEQUENCE [LARGE SCALE GENOMIC DNA]</scope>
    <source>
        <strain evidence="3 4">S276</strain>
    </source>
</reference>
<feature type="region of interest" description="Disordered" evidence="1">
    <location>
        <begin position="181"/>
        <end position="217"/>
    </location>
</feature>
<name>A0A388LVV0_CHABU</name>
<protein>
    <recommendedName>
        <fullName evidence="2">Methyltransferase type 11 domain-containing protein</fullName>
    </recommendedName>
</protein>
<organism evidence="3 4">
    <name type="scientific">Chara braunii</name>
    <name type="common">Braun's stonewort</name>
    <dbReference type="NCBI Taxonomy" id="69332"/>
    <lineage>
        <taxon>Eukaryota</taxon>
        <taxon>Viridiplantae</taxon>
        <taxon>Streptophyta</taxon>
        <taxon>Charophyceae</taxon>
        <taxon>Charales</taxon>
        <taxon>Characeae</taxon>
        <taxon>Chara</taxon>
    </lineage>
</organism>
<dbReference type="PANTHER" id="PTHR45036:SF1">
    <property type="entry name" value="METHYLTRANSFERASE LIKE 7A"/>
    <property type="match status" value="1"/>
</dbReference>
<evidence type="ECO:0000313" key="3">
    <source>
        <dbReference type="EMBL" id="GBG86448.1"/>
    </source>
</evidence>
<accession>A0A388LVV0</accession>
<gene>
    <name evidence="3" type="ORF">CBR_g41443</name>
</gene>
<evidence type="ECO:0000259" key="2">
    <source>
        <dbReference type="Pfam" id="PF08241"/>
    </source>
</evidence>
<dbReference type="Proteomes" id="UP000265515">
    <property type="component" value="Unassembled WGS sequence"/>
</dbReference>
<keyword evidence="4" id="KW-1185">Reference proteome</keyword>
<dbReference type="PANTHER" id="PTHR45036">
    <property type="entry name" value="METHYLTRANSFERASE LIKE 7B"/>
    <property type="match status" value="1"/>
</dbReference>
<dbReference type="Pfam" id="PF08241">
    <property type="entry name" value="Methyltransf_11"/>
    <property type="match status" value="1"/>
</dbReference>
<comment type="caution">
    <text evidence="3">The sequence shown here is derived from an EMBL/GenBank/DDBJ whole genome shotgun (WGS) entry which is preliminary data.</text>
</comment>
<proteinExistence type="predicted"/>
<feature type="compositionally biased region" description="Acidic residues" evidence="1">
    <location>
        <begin position="206"/>
        <end position="217"/>
    </location>
</feature>
<dbReference type="CDD" id="cd02440">
    <property type="entry name" value="AdoMet_MTases"/>
    <property type="match status" value="1"/>
</dbReference>
<dbReference type="InterPro" id="IPR029063">
    <property type="entry name" value="SAM-dependent_MTases_sf"/>
</dbReference>
<dbReference type="AlphaFoldDB" id="A0A388LVV0"/>
<dbReference type="Gene3D" id="3.40.50.150">
    <property type="entry name" value="Vaccinia Virus protein VP39"/>
    <property type="match status" value="1"/>
</dbReference>
<feature type="domain" description="Methyltransferase type 11" evidence="2">
    <location>
        <begin position="344"/>
        <end position="430"/>
    </location>
</feature>
<dbReference type="EMBL" id="BFEA01000565">
    <property type="protein sequence ID" value="GBG86448.1"/>
    <property type="molecule type" value="Genomic_DNA"/>
</dbReference>